<dbReference type="SUPFAM" id="SSF54593">
    <property type="entry name" value="Glyoxalase/Bleomycin resistance protein/Dihydroxybiphenyl dioxygenase"/>
    <property type="match status" value="1"/>
</dbReference>
<dbReference type="Proteomes" id="UP000076612">
    <property type="component" value="Unassembled WGS sequence"/>
</dbReference>
<dbReference type="PROSITE" id="PS51819">
    <property type="entry name" value="VOC"/>
    <property type="match status" value="1"/>
</dbReference>
<dbReference type="InterPro" id="IPR037523">
    <property type="entry name" value="VOC_core"/>
</dbReference>
<accession>A0A165DRA5</accession>
<dbReference type="AlphaFoldDB" id="A0A165DRA5"/>
<dbReference type="GO" id="GO:0016829">
    <property type="term" value="F:lyase activity"/>
    <property type="evidence" value="ECO:0007669"/>
    <property type="project" value="UniProtKB-KW"/>
</dbReference>
<organism evidence="3 6">
    <name type="scientific">Brevibacterium casei</name>
    <dbReference type="NCBI Taxonomy" id="33889"/>
    <lineage>
        <taxon>Bacteria</taxon>
        <taxon>Bacillati</taxon>
        <taxon>Actinomycetota</taxon>
        <taxon>Actinomycetes</taxon>
        <taxon>Micrococcales</taxon>
        <taxon>Brevibacteriaceae</taxon>
        <taxon>Brevibacterium</taxon>
    </lineage>
</organism>
<dbReference type="Proteomes" id="UP000216867">
    <property type="component" value="Unassembled WGS sequence"/>
</dbReference>
<feature type="domain" description="VOC" evidence="1">
    <location>
        <begin position="2"/>
        <end position="127"/>
    </location>
</feature>
<proteinExistence type="predicted"/>
<dbReference type="STRING" id="33889.AVW13_13700"/>
<dbReference type="CDD" id="cd07263">
    <property type="entry name" value="VOC_like"/>
    <property type="match status" value="1"/>
</dbReference>
<evidence type="ECO:0000313" key="4">
    <source>
        <dbReference type="EMBL" id="VEW11056.1"/>
    </source>
</evidence>
<reference evidence="4 7" key="4">
    <citation type="submission" date="2019-02" db="EMBL/GenBank/DDBJ databases">
        <authorList>
            <consortium name="Pathogen Informatics"/>
        </authorList>
    </citation>
    <scope>NUCLEOTIDE SEQUENCE [LARGE SCALE GENOMIC DNA]</scope>
    <source>
        <strain evidence="4 7">3012STDY7078520</strain>
    </source>
</reference>
<dbReference type="RefSeq" id="WP_009376839.1">
    <property type="nucleotide sequence ID" value="NZ_CAACXN010000010.1"/>
</dbReference>
<evidence type="ECO:0000313" key="2">
    <source>
        <dbReference type="EMBL" id="KZE17663.1"/>
    </source>
</evidence>
<dbReference type="Proteomes" id="UP000386281">
    <property type="component" value="Unassembled WGS sequence"/>
</dbReference>
<dbReference type="EMBL" id="NCWY01000012">
    <property type="protein sequence ID" value="PAK94745.1"/>
    <property type="molecule type" value="Genomic_DNA"/>
</dbReference>
<evidence type="ECO:0000313" key="7">
    <source>
        <dbReference type="Proteomes" id="UP000386281"/>
    </source>
</evidence>
<evidence type="ECO:0000313" key="5">
    <source>
        <dbReference type="Proteomes" id="UP000076612"/>
    </source>
</evidence>
<evidence type="ECO:0000313" key="6">
    <source>
        <dbReference type="Proteomes" id="UP000216867"/>
    </source>
</evidence>
<dbReference type="Pfam" id="PF00903">
    <property type="entry name" value="Glyoxalase"/>
    <property type="match status" value="1"/>
</dbReference>
<reference evidence="3 6" key="3">
    <citation type="submission" date="2017-04" db="EMBL/GenBank/DDBJ databases">
        <title>Kefir bacterial isolates.</title>
        <authorList>
            <person name="Kim Y."/>
            <person name="Blasche S."/>
            <person name="Patil K.R."/>
        </authorList>
    </citation>
    <scope>NUCLEOTIDE SEQUENCE [LARGE SCALE GENOMIC DNA]</scope>
    <source>
        <strain evidence="3 6">OG2</strain>
    </source>
</reference>
<dbReference type="InterPro" id="IPR004360">
    <property type="entry name" value="Glyas_Fos-R_dOase_dom"/>
</dbReference>
<dbReference type="InterPro" id="IPR029068">
    <property type="entry name" value="Glyas_Bleomycin-R_OHBP_Dase"/>
</dbReference>
<reference evidence="2" key="2">
    <citation type="submission" date="2016-01" db="EMBL/GenBank/DDBJ databases">
        <authorList>
            <person name="Hong K.W."/>
        </authorList>
    </citation>
    <scope>NUCLEOTIDE SEQUENCE</scope>
    <source>
        <strain evidence="2">M40</strain>
    </source>
</reference>
<dbReference type="EMBL" id="CAACXN010000010">
    <property type="protein sequence ID" value="VEW11056.1"/>
    <property type="molecule type" value="Genomic_DNA"/>
</dbReference>
<keyword evidence="4" id="KW-0456">Lyase</keyword>
<name>A0A165DRA5_9MICO</name>
<sequence length="129" mass="14114">MKAQWISIPVEDQARALEFYTDKLGFVLKHDVPVGEARWLTVVSPEAPDGVEVVLEPMGHPAAREYTSALKADGIPINQFAVDDVAAEYERLTGLGVSFTQKPLEMGPITTAVLDDTVGNLVQLIHQEE</sequence>
<evidence type="ECO:0000313" key="3">
    <source>
        <dbReference type="EMBL" id="PAK94745.1"/>
    </source>
</evidence>
<dbReference type="PANTHER" id="PTHR36437">
    <property type="entry name" value="GLYOXALASE/BLEOMYCIN RESISTANCE PROTEIN/DIOXYGENASE"/>
    <property type="match status" value="1"/>
</dbReference>
<dbReference type="EMBL" id="LQQR01000026">
    <property type="protein sequence ID" value="KZE17663.1"/>
    <property type="molecule type" value="Genomic_DNA"/>
</dbReference>
<protein>
    <submittedName>
        <fullName evidence="3">Bleomycin resistance protein</fullName>
    </submittedName>
    <submittedName>
        <fullName evidence="4">Predicted enzyme related to lactoylglutathione lyase</fullName>
    </submittedName>
</protein>
<reference evidence="5" key="1">
    <citation type="submission" date="2016-01" db="EMBL/GenBank/DDBJ databases">
        <title>Draft genome of Chromobacterium sp. F49.</title>
        <authorList>
            <person name="Hong K.W."/>
        </authorList>
    </citation>
    <scope>NUCLEOTIDE SEQUENCE [LARGE SCALE GENOMIC DNA]</scope>
    <source>
        <strain evidence="5">M40</strain>
    </source>
</reference>
<evidence type="ECO:0000259" key="1">
    <source>
        <dbReference type="PROSITE" id="PS51819"/>
    </source>
</evidence>
<gene>
    <name evidence="2" type="ORF">AVW13_13700</name>
    <name evidence="3" type="ORF">B8X04_13250</name>
    <name evidence="4" type="ORF">NCTC12391_00601</name>
</gene>
<dbReference type="PANTHER" id="PTHR36437:SF2">
    <property type="entry name" value="GLYOXALASE_BLEOMYCIN RESISTANCE PROTEIN_DIOXYGENASE"/>
    <property type="match status" value="1"/>
</dbReference>
<dbReference type="Gene3D" id="3.10.180.10">
    <property type="entry name" value="2,3-Dihydroxybiphenyl 1,2-Dioxygenase, domain 1"/>
    <property type="match status" value="1"/>
</dbReference>